<protein>
    <submittedName>
        <fullName evidence="7">Phosphatase 2C-like domain-containing protein</fullName>
    </submittedName>
</protein>
<dbReference type="STRING" id="5288.A0A5C5FNM5"/>
<proteinExistence type="inferred from homology"/>
<dbReference type="SUPFAM" id="SSF81606">
    <property type="entry name" value="PP2C-like"/>
    <property type="match status" value="1"/>
</dbReference>
<dbReference type="Proteomes" id="UP000311382">
    <property type="component" value="Unassembled WGS sequence"/>
</dbReference>
<feature type="region of interest" description="Disordered" evidence="5">
    <location>
        <begin position="135"/>
        <end position="159"/>
    </location>
</feature>
<reference evidence="7 8" key="1">
    <citation type="submission" date="2019-03" db="EMBL/GenBank/DDBJ databases">
        <title>Rhodosporidium diobovatum UCD-FST 08-225 genome sequencing, assembly, and annotation.</title>
        <authorList>
            <person name="Fakankun I.U."/>
            <person name="Fristensky B."/>
            <person name="Levin D.B."/>
        </authorList>
    </citation>
    <scope>NUCLEOTIDE SEQUENCE [LARGE SCALE GENOMIC DNA]</scope>
    <source>
        <strain evidence="7 8">UCD-FST 08-225</strain>
    </source>
</reference>
<dbReference type="PROSITE" id="PS51746">
    <property type="entry name" value="PPM_2"/>
    <property type="match status" value="1"/>
</dbReference>
<dbReference type="CDD" id="cd00143">
    <property type="entry name" value="PP2Cc"/>
    <property type="match status" value="1"/>
</dbReference>
<dbReference type="GO" id="GO:0046872">
    <property type="term" value="F:metal ion binding"/>
    <property type="evidence" value="ECO:0007669"/>
    <property type="project" value="UniProtKB-KW"/>
</dbReference>
<name>A0A5C5FNM5_9BASI</name>
<evidence type="ECO:0000256" key="4">
    <source>
        <dbReference type="RuleBase" id="RU003465"/>
    </source>
</evidence>
<evidence type="ECO:0000256" key="2">
    <source>
        <dbReference type="ARBA" id="ARBA00022801"/>
    </source>
</evidence>
<dbReference type="InterPro" id="IPR036457">
    <property type="entry name" value="PPM-type-like_dom_sf"/>
</dbReference>
<dbReference type="Pfam" id="PF00481">
    <property type="entry name" value="PP2C"/>
    <property type="match status" value="1"/>
</dbReference>
<dbReference type="PANTHER" id="PTHR13832:SF589">
    <property type="entry name" value="[PYRUVATE DEHYDROGENASE [ACETYL-TRANSFERRING]]-PHOSPHATASE 2, MITOCHONDRIAL"/>
    <property type="match status" value="1"/>
</dbReference>
<keyword evidence="2 4" id="KW-0378">Hydrolase</keyword>
<feature type="region of interest" description="Disordered" evidence="5">
    <location>
        <begin position="29"/>
        <end position="69"/>
    </location>
</feature>
<dbReference type="InterPro" id="IPR015655">
    <property type="entry name" value="PP2C"/>
</dbReference>
<comment type="caution">
    <text evidence="7">The sequence shown here is derived from an EMBL/GenBank/DDBJ whole genome shotgun (WGS) entry which is preliminary data.</text>
</comment>
<sequence>MLRCCCSCPTATRASSSLALVARSFSPSRSPYASSSSPLCPASAPTLRQSHPLGPRHHHQHQDQQQRRAFSDEQLFRTQHGQIRVNLKAKGAVGVAQSRGERPYQEDAYAVRSLALPQSALRWNVVDDRLGTGWVPQTREGFDGEEPAPGQEGDEEGGRRRQVAYFGVFDGHGGDYTSKYLASSLHRLLEDSTSPTEIAPVIDEYRALGGYLKRYRGGPLDRFRPESDAFVEHKGMALDEVAVLAFLKADTHVVSHPDKFPKSGSTATVALLHSLDVPYSYPYYASSLLSLTVAHLGDTTALLASSAGGRAHRLTQAHHADSRTESERLRTSGTGIITDSFGESRWGGVVANTRAVGDREFKPVGVIAEPEIVKRVLRGPEWSFLLLCSDGVTDAISDQEIVDLCRGIKDPERAARKVVSFAEDVGAEDNLTCVVVPLPGWGKLGGLDSTQSRREYRLRGAQGVGSGRQKRM</sequence>
<evidence type="ECO:0000259" key="6">
    <source>
        <dbReference type="PROSITE" id="PS51746"/>
    </source>
</evidence>
<gene>
    <name evidence="7" type="ORF">DMC30DRAFT_419341</name>
</gene>
<organism evidence="7 8">
    <name type="scientific">Rhodotorula diobovata</name>
    <dbReference type="NCBI Taxonomy" id="5288"/>
    <lineage>
        <taxon>Eukaryota</taxon>
        <taxon>Fungi</taxon>
        <taxon>Dikarya</taxon>
        <taxon>Basidiomycota</taxon>
        <taxon>Pucciniomycotina</taxon>
        <taxon>Microbotryomycetes</taxon>
        <taxon>Sporidiobolales</taxon>
        <taxon>Sporidiobolaceae</taxon>
        <taxon>Rhodotorula</taxon>
    </lineage>
</organism>
<dbReference type="PROSITE" id="PS01032">
    <property type="entry name" value="PPM_1"/>
    <property type="match status" value="1"/>
</dbReference>
<evidence type="ECO:0000256" key="1">
    <source>
        <dbReference type="ARBA" id="ARBA00022723"/>
    </source>
</evidence>
<dbReference type="GO" id="GO:0004722">
    <property type="term" value="F:protein serine/threonine phosphatase activity"/>
    <property type="evidence" value="ECO:0007669"/>
    <property type="project" value="InterPro"/>
</dbReference>
<dbReference type="SMART" id="SM00332">
    <property type="entry name" value="PP2Cc"/>
    <property type="match status" value="1"/>
</dbReference>
<feature type="domain" description="PPM-type phosphatase" evidence="6">
    <location>
        <begin position="92"/>
        <end position="438"/>
    </location>
</feature>
<evidence type="ECO:0000256" key="3">
    <source>
        <dbReference type="ARBA" id="ARBA00022912"/>
    </source>
</evidence>
<keyword evidence="8" id="KW-1185">Reference proteome</keyword>
<dbReference type="InterPro" id="IPR000222">
    <property type="entry name" value="PP2C_BS"/>
</dbReference>
<dbReference type="PANTHER" id="PTHR13832">
    <property type="entry name" value="PROTEIN PHOSPHATASE 2C"/>
    <property type="match status" value="1"/>
</dbReference>
<dbReference type="OrthoDB" id="416093at2759"/>
<accession>A0A5C5FNM5</accession>
<dbReference type="Gene3D" id="3.60.40.10">
    <property type="entry name" value="PPM-type phosphatase domain"/>
    <property type="match status" value="1"/>
</dbReference>
<evidence type="ECO:0000313" key="8">
    <source>
        <dbReference type="Proteomes" id="UP000311382"/>
    </source>
</evidence>
<evidence type="ECO:0000256" key="5">
    <source>
        <dbReference type="SAM" id="MobiDB-lite"/>
    </source>
</evidence>
<dbReference type="EMBL" id="SOZI01000168">
    <property type="protein sequence ID" value="TNY17902.1"/>
    <property type="molecule type" value="Genomic_DNA"/>
</dbReference>
<dbReference type="InterPro" id="IPR001932">
    <property type="entry name" value="PPM-type_phosphatase-like_dom"/>
</dbReference>
<keyword evidence="3 4" id="KW-0904">Protein phosphatase</keyword>
<evidence type="ECO:0000313" key="7">
    <source>
        <dbReference type="EMBL" id="TNY17902.1"/>
    </source>
</evidence>
<keyword evidence="1" id="KW-0479">Metal-binding</keyword>
<feature type="compositionally biased region" description="Low complexity" evidence="5">
    <location>
        <begin position="29"/>
        <end position="45"/>
    </location>
</feature>
<comment type="similarity">
    <text evidence="4">Belongs to the PP2C family.</text>
</comment>
<dbReference type="AlphaFoldDB" id="A0A5C5FNM5"/>